<evidence type="ECO:0000313" key="2">
    <source>
        <dbReference type="EMBL" id="VFJ44600.1"/>
    </source>
</evidence>
<evidence type="ECO:0000313" key="3">
    <source>
        <dbReference type="EMBL" id="VFJ54172.1"/>
    </source>
</evidence>
<accession>A0A450RZ62</accession>
<dbReference type="AlphaFoldDB" id="A0A450RZ62"/>
<organism evidence="2">
    <name type="scientific">Candidatus Kentrum sp. FW</name>
    <dbReference type="NCBI Taxonomy" id="2126338"/>
    <lineage>
        <taxon>Bacteria</taxon>
        <taxon>Pseudomonadati</taxon>
        <taxon>Pseudomonadota</taxon>
        <taxon>Gammaproteobacteria</taxon>
        <taxon>Candidatus Kentrum</taxon>
    </lineage>
</organism>
<keyword evidence="1" id="KW-0812">Transmembrane</keyword>
<keyword evidence="1" id="KW-0472">Membrane</keyword>
<feature type="transmembrane region" description="Helical" evidence="1">
    <location>
        <begin position="6"/>
        <end position="27"/>
    </location>
</feature>
<name>A0A450RZ62_9GAMM</name>
<protein>
    <submittedName>
        <fullName evidence="2">Uncharacterized protein</fullName>
    </submittedName>
</protein>
<dbReference type="EMBL" id="CAADEW010000007">
    <property type="protein sequence ID" value="VFJ44600.1"/>
    <property type="molecule type" value="Genomic_DNA"/>
</dbReference>
<evidence type="ECO:0000256" key="1">
    <source>
        <dbReference type="SAM" id="Phobius"/>
    </source>
</evidence>
<sequence>MMTTMAMTILMAIVLLCVGGFLTYLALDAARRAK</sequence>
<proteinExistence type="predicted"/>
<reference evidence="2" key="1">
    <citation type="submission" date="2019-02" db="EMBL/GenBank/DDBJ databases">
        <authorList>
            <person name="Gruber-Vodicka R. H."/>
            <person name="Seah K. B. B."/>
        </authorList>
    </citation>
    <scope>NUCLEOTIDE SEQUENCE</scope>
    <source>
        <strain evidence="3">BECK_BZ106</strain>
        <strain evidence="2">BECK_BZ15</strain>
    </source>
</reference>
<dbReference type="EMBL" id="CAADFD010000017">
    <property type="protein sequence ID" value="VFJ54172.1"/>
    <property type="molecule type" value="Genomic_DNA"/>
</dbReference>
<keyword evidence="1" id="KW-1133">Transmembrane helix</keyword>
<gene>
    <name evidence="2" type="ORF">BECKFW1821A_GA0114235_100733</name>
    <name evidence="3" type="ORF">BECKFW1821B_GA0114236_101724</name>
</gene>